<protein>
    <submittedName>
        <fullName evidence="8">CBS domain containing-hemolysin-like protein</fullName>
    </submittedName>
</protein>
<evidence type="ECO:0000313" key="9">
    <source>
        <dbReference type="Proteomes" id="UP000572635"/>
    </source>
</evidence>
<evidence type="ECO:0000256" key="1">
    <source>
        <dbReference type="ARBA" id="ARBA00004651"/>
    </source>
</evidence>
<dbReference type="SUPFAM" id="SSF54631">
    <property type="entry name" value="CBS-domain pair"/>
    <property type="match status" value="1"/>
</dbReference>
<evidence type="ECO:0000313" key="8">
    <source>
        <dbReference type="EMBL" id="MBB5430728.1"/>
    </source>
</evidence>
<evidence type="ECO:0000259" key="7">
    <source>
        <dbReference type="PROSITE" id="PS51846"/>
    </source>
</evidence>
<gene>
    <name evidence="8" type="ORF">HDA36_000812</name>
</gene>
<keyword evidence="2" id="KW-1003">Cell membrane</keyword>
<dbReference type="AlphaFoldDB" id="A0A7W8QJ53"/>
<dbReference type="RefSeq" id="WP_184388816.1">
    <property type="nucleotide sequence ID" value="NZ_BAAAJD010000199.1"/>
</dbReference>
<dbReference type="PANTHER" id="PTHR43099:SF5">
    <property type="entry name" value="HLYC_CORC FAMILY TRANSPORTER"/>
    <property type="match status" value="1"/>
</dbReference>
<feature type="transmembrane region" description="Helical" evidence="5">
    <location>
        <begin position="58"/>
        <end position="79"/>
    </location>
</feature>
<dbReference type="InterPro" id="IPR046342">
    <property type="entry name" value="CBS_dom_sf"/>
</dbReference>
<evidence type="ECO:0000259" key="6">
    <source>
        <dbReference type="PROSITE" id="PS51371"/>
    </source>
</evidence>
<dbReference type="Gene3D" id="3.10.580.10">
    <property type="entry name" value="CBS-domain"/>
    <property type="match status" value="1"/>
</dbReference>
<dbReference type="Proteomes" id="UP000572635">
    <property type="component" value="Unassembled WGS sequence"/>
</dbReference>
<dbReference type="PROSITE" id="PS51371">
    <property type="entry name" value="CBS"/>
    <property type="match status" value="1"/>
</dbReference>
<reference evidence="8 9" key="1">
    <citation type="submission" date="2020-08" db="EMBL/GenBank/DDBJ databases">
        <title>Sequencing the genomes of 1000 actinobacteria strains.</title>
        <authorList>
            <person name="Klenk H.-P."/>
        </authorList>
    </citation>
    <scope>NUCLEOTIDE SEQUENCE [LARGE SCALE GENOMIC DNA]</scope>
    <source>
        <strain evidence="8 9">DSM 44551</strain>
    </source>
</reference>
<keyword evidence="9" id="KW-1185">Reference proteome</keyword>
<feature type="domain" description="CNNM transmembrane" evidence="7">
    <location>
        <begin position="2"/>
        <end position="203"/>
    </location>
</feature>
<dbReference type="PANTHER" id="PTHR43099">
    <property type="entry name" value="UPF0053 PROTEIN YRKA"/>
    <property type="match status" value="1"/>
</dbReference>
<name>A0A7W8QJ53_9ACTN</name>
<comment type="caution">
    <text evidence="8">The sequence shown here is derived from an EMBL/GenBank/DDBJ whole genome shotgun (WGS) entry which is preliminary data.</text>
</comment>
<evidence type="ECO:0000256" key="3">
    <source>
        <dbReference type="PROSITE-ProRule" id="PRU00703"/>
    </source>
</evidence>
<feature type="transmembrane region" description="Helical" evidence="5">
    <location>
        <begin position="6"/>
        <end position="30"/>
    </location>
</feature>
<evidence type="ECO:0000256" key="4">
    <source>
        <dbReference type="PROSITE-ProRule" id="PRU01193"/>
    </source>
</evidence>
<dbReference type="InterPro" id="IPR051676">
    <property type="entry name" value="UPF0053_domain"/>
</dbReference>
<accession>A0A7W8QJ53</accession>
<keyword evidence="4 5" id="KW-0812">Transmembrane</keyword>
<feature type="transmembrane region" description="Helical" evidence="5">
    <location>
        <begin position="99"/>
        <end position="120"/>
    </location>
</feature>
<comment type="subcellular location">
    <subcellularLocation>
        <location evidence="1">Cell membrane</location>
        <topology evidence="1">Multi-pass membrane protein</topology>
    </subcellularLocation>
</comment>
<sequence length="350" mass="37621">MSDMNPLLAMVISVALIALSAFFVAIEFALVAARRYRLEEAAETSMSARAALRSARDLSLLLAGSQLGITLCTLALGAITKPAVKHLLEPVLYGWMPDALATTLAFVLSLVIVTFLHLVVGEMAPKSWAISHPEKSATLLAIPMRAFMWLTRPLLVVLNGMANWCLHRVGVDAVDEVASGHNPDDLRELVDHSAKAGALDEERRDQLASALEVNSRPLREITTPLVELAGVGPDASLEDVKRVSRDSGHLRLVVLDEHRPLGVVHVRDALTSPEGTTAADLMRPVPTLGAETPIYAALSIMRESRSHLALVEEADADSGASAPARGRPALVGLVTMQDMMDRLLLIESHA</sequence>
<proteinExistence type="predicted"/>
<dbReference type="InterPro" id="IPR000644">
    <property type="entry name" value="CBS_dom"/>
</dbReference>
<dbReference type="GO" id="GO:0005886">
    <property type="term" value="C:plasma membrane"/>
    <property type="evidence" value="ECO:0007669"/>
    <property type="project" value="UniProtKB-SubCell"/>
</dbReference>
<evidence type="ECO:0000256" key="2">
    <source>
        <dbReference type="ARBA" id="ARBA00022475"/>
    </source>
</evidence>
<dbReference type="Pfam" id="PF01595">
    <property type="entry name" value="CNNM"/>
    <property type="match status" value="1"/>
</dbReference>
<organism evidence="8 9">
    <name type="scientific">Nocardiopsis composta</name>
    <dbReference type="NCBI Taxonomy" id="157465"/>
    <lineage>
        <taxon>Bacteria</taxon>
        <taxon>Bacillati</taxon>
        <taxon>Actinomycetota</taxon>
        <taxon>Actinomycetes</taxon>
        <taxon>Streptosporangiales</taxon>
        <taxon>Nocardiopsidaceae</taxon>
        <taxon>Nocardiopsis</taxon>
    </lineage>
</organism>
<dbReference type="InterPro" id="IPR002550">
    <property type="entry name" value="CNNM"/>
</dbReference>
<dbReference type="EMBL" id="JACHDB010000001">
    <property type="protein sequence ID" value="MBB5430728.1"/>
    <property type="molecule type" value="Genomic_DNA"/>
</dbReference>
<dbReference type="PROSITE" id="PS51846">
    <property type="entry name" value="CNNM"/>
    <property type="match status" value="1"/>
</dbReference>
<keyword evidence="4 5" id="KW-1133">Transmembrane helix</keyword>
<evidence type="ECO:0000256" key="5">
    <source>
        <dbReference type="SAM" id="Phobius"/>
    </source>
</evidence>
<keyword evidence="4 5" id="KW-0472">Membrane</keyword>
<dbReference type="SMART" id="SM00116">
    <property type="entry name" value="CBS"/>
    <property type="match status" value="2"/>
</dbReference>
<keyword evidence="3" id="KW-0129">CBS domain</keyword>
<dbReference type="Pfam" id="PF00571">
    <property type="entry name" value="CBS"/>
    <property type="match status" value="2"/>
</dbReference>
<feature type="domain" description="CBS" evidence="6">
    <location>
        <begin position="281"/>
        <end position="350"/>
    </location>
</feature>